<name>W0DRT2_9GAMM</name>
<gene>
    <name evidence="4" type="ORF">THITH_05555</name>
</gene>
<dbReference type="Pfam" id="PF02563">
    <property type="entry name" value="Poly_export"/>
    <property type="match status" value="1"/>
</dbReference>
<dbReference type="Gene3D" id="3.10.560.10">
    <property type="entry name" value="Outer membrane lipoprotein wza domain like"/>
    <property type="match status" value="1"/>
</dbReference>
<evidence type="ECO:0000313" key="5">
    <source>
        <dbReference type="Proteomes" id="UP000005289"/>
    </source>
</evidence>
<accession>W0DRT2</accession>
<protein>
    <recommendedName>
        <fullName evidence="6">Sugar transporter</fullName>
    </recommendedName>
</protein>
<keyword evidence="1" id="KW-0732">Signal</keyword>
<reference evidence="4 5" key="1">
    <citation type="submission" date="2013-12" db="EMBL/GenBank/DDBJ databases">
        <authorList>
            <consortium name="DOE Joint Genome Institute"/>
            <person name="Muyzer G."/>
            <person name="Huntemann M."/>
            <person name="Han J."/>
            <person name="Chen A."/>
            <person name="Kyrpides N."/>
            <person name="Mavromatis K."/>
            <person name="Markowitz V."/>
            <person name="Palaniappan K."/>
            <person name="Ivanova N."/>
            <person name="Schaumberg A."/>
            <person name="Pati A."/>
            <person name="Liolios K."/>
            <person name="Nordberg H.P."/>
            <person name="Cantor M.N."/>
            <person name="Hua S.X."/>
            <person name="Woyke T."/>
        </authorList>
    </citation>
    <scope>NUCLEOTIDE SEQUENCE [LARGE SCALE GENOMIC DNA]</scope>
    <source>
        <strain evidence="4 5">ARh 1</strain>
    </source>
</reference>
<dbReference type="Proteomes" id="UP000005289">
    <property type="component" value="Chromosome"/>
</dbReference>
<keyword evidence="5" id="KW-1185">Reference proteome</keyword>
<dbReference type="InterPro" id="IPR003715">
    <property type="entry name" value="Poly_export_N"/>
</dbReference>
<dbReference type="KEGG" id="tti:THITH_05555"/>
<organism evidence="4 5">
    <name type="scientific">Thioalkalivibrio paradoxus ARh 1</name>
    <dbReference type="NCBI Taxonomy" id="713585"/>
    <lineage>
        <taxon>Bacteria</taxon>
        <taxon>Pseudomonadati</taxon>
        <taxon>Pseudomonadota</taxon>
        <taxon>Gammaproteobacteria</taxon>
        <taxon>Chromatiales</taxon>
        <taxon>Ectothiorhodospiraceae</taxon>
        <taxon>Thioalkalivibrio</taxon>
    </lineage>
</organism>
<evidence type="ECO:0008006" key="6">
    <source>
        <dbReference type="Google" id="ProtNLM"/>
    </source>
</evidence>
<evidence type="ECO:0000259" key="2">
    <source>
        <dbReference type="Pfam" id="PF02563"/>
    </source>
</evidence>
<sequence>MALVFLALIFAIGGCATHSGGNGEPSAAADFQQQVANEARIQDVNEQLLSLAAESGIGGGVYRVGPEDQIQVDIFGVPELSREYRVDGSGRIMMPLVGAVAVSGLTLDEVEAVVAEKYGESYLRSPQVSARVTEFRSQQFTVVGAVSNPRVYSVSRQTTLIEALAMAGGVTENAGDTIYLTDRVRDPESGELQVRTLLVPVDDLMRHAGENNVVLGESALVNVPRGGFVYVEGAVNRPGAFAQRGNITVLKALAEAGGPKFEANRSSMRILRRSAGSGDWEHLEVNYSEIRDNPELDIPLKNGDVVVVETDGFKAGWAGFWRTVPGLALLGFRPL</sequence>
<dbReference type="Gene3D" id="3.30.1950.10">
    <property type="entry name" value="wza like domain"/>
    <property type="match status" value="1"/>
</dbReference>
<feature type="domain" description="Polysaccharide export protein N-terminal" evidence="2">
    <location>
        <begin position="62"/>
        <end position="132"/>
    </location>
</feature>
<evidence type="ECO:0000259" key="3">
    <source>
        <dbReference type="Pfam" id="PF10531"/>
    </source>
</evidence>
<dbReference type="EMBL" id="CP007029">
    <property type="protein sequence ID" value="AHE99982.1"/>
    <property type="molecule type" value="Genomic_DNA"/>
</dbReference>
<proteinExistence type="predicted"/>
<feature type="domain" description="Soluble ligand binding" evidence="3">
    <location>
        <begin position="229"/>
        <end position="275"/>
    </location>
</feature>
<dbReference type="PANTHER" id="PTHR33619">
    <property type="entry name" value="POLYSACCHARIDE EXPORT PROTEIN GFCE-RELATED"/>
    <property type="match status" value="1"/>
</dbReference>
<dbReference type="STRING" id="713585.THITH_05555"/>
<dbReference type="GO" id="GO:0015159">
    <property type="term" value="F:polysaccharide transmembrane transporter activity"/>
    <property type="evidence" value="ECO:0007669"/>
    <property type="project" value="InterPro"/>
</dbReference>
<evidence type="ECO:0000313" key="4">
    <source>
        <dbReference type="EMBL" id="AHE99982.1"/>
    </source>
</evidence>
<evidence type="ECO:0000256" key="1">
    <source>
        <dbReference type="ARBA" id="ARBA00022729"/>
    </source>
</evidence>
<dbReference type="InterPro" id="IPR019554">
    <property type="entry name" value="Soluble_ligand-bd"/>
</dbReference>
<dbReference type="HOGENOM" id="CLU_038343_0_1_6"/>
<feature type="domain" description="Soluble ligand binding" evidence="3">
    <location>
        <begin position="140"/>
        <end position="185"/>
    </location>
</feature>
<dbReference type="AlphaFoldDB" id="W0DRT2"/>
<dbReference type="PANTHER" id="PTHR33619:SF3">
    <property type="entry name" value="POLYSACCHARIDE EXPORT PROTEIN GFCE-RELATED"/>
    <property type="match status" value="1"/>
</dbReference>
<dbReference type="InterPro" id="IPR049712">
    <property type="entry name" value="Poly_export"/>
</dbReference>
<dbReference type="Pfam" id="PF10531">
    <property type="entry name" value="SLBB"/>
    <property type="match status" value="2"/>
</dbReference>